<evidence type="ECO:0000313" key="2">
    <source>
        <dbReference type="Proteomes" id="UP000479000"/>
    </source>
</evidence>
<protein>
    <submittedName>
        <fullName evidence="1">Uncharacterized protein</fullName>
    </submittedName>
</protein>
<dbReference type="Proteomes" id="UP000479000">
    <property type="component" value="Unassembled WGS sequence"/>
</dbReference>
<evidence type="ECO:0000313" key="1">
    <source>
        <dbReference type="EMBL" id="CAB0007736.1"/>
    </source>
</evidence>
<gene>
    <name evidence="1" type="ORF">NTEN_LOCUS12997</name>
</gene>
<proteinExistence type="predicted"/>
<organism evidence="1 2">
    <name type="scientific">Nesidiocoris tenuis</name>
    <dbReference type="NCBI Taxonomy" id="355587"/>
    <lineage>
        <taxon>Eukaryota</taxon>
        <taxon>Metazoa</taxon>
        <taxon>Ecdysozoa</taxon>
        <taxon>Arthropoda</taxon>
        <taxon>Hexapoda</taxon>
        <taxon>Insecta</taxon>
        <taxon>Pterygota</taxon>
        <taxon>Neoptera</taxon>
        <taxon>Paraneoptera</taxon>
        <taxon>Hemiptera</taxon>
        <taxon>Heteroptera</taxon>
        <taxon>Panheteroptera</taxon>
        <taxon>Cimicomorpha</taxon>
        <taxon>Miridae</taxon>
        <taxon>Dicyphina</taxon>
        <taxon>Nesidiocoris</taxon>
    </lineage>
</organism>
<dbReference type="EMBL" id="CADCXU010019357">
    <property type="protein sequence ID" value="CAB0007736.1"/>
    <property type="molecule type" value="Genomic_DNA"/>
</dbReference>
<name>A0A6H5GWP6_9HEMI</name>
<sequence length="79" mass="8741">MASRVGVSEAARAQCRLRHPRPARSVAADSNVNLSTPRVRLRGDSDRVTYACDIPLCSSSTRAPWYRAWRLSGLATKLQ</sequence>
<accession>A0A6H5GWP6</accession>
<dbReference type="AlphaFoldDB" id="A0A6H5GWP6"/>
<keyword evidence="2" id="KW-1185">Reference proteome</keyword>
<reference evidence="1 2" key="1">
    <citation type="submission" date="2020-02" db="EMBL/GenBank/DDBJ databases">
        <authorList>
            <person name="Ferguson B K."/>
        </authorList>
    </citation>
    <scope>NUCLEOTIDE SEQUENCE [LARGE SCALE GENOMIC DNA]</scope>
</reference>
<feature type="non-terminal residue" evidence="1">
    <location>
        <position position="79"/>
    </location>
</feature>